<dbReference type="Proteomes" id="UP000316256">
    <property type="component" value="Unassembled WGS sequence"/>
</dbReference>
<keyword evidence="1" id="KW-0472">Membrane</keyword>
<feature type="transmembrane region" description="Helical" evidence="1">
    <location>
        <begin position="59"/>
        <end position="81"/>
    </location>
</feature>
<dbReference type="AlphaFoldDB" id="A0A541BPC4"/>
<keyword evidence="3" id="KW-1185">Reference proteome</keyword>
<dbReference type="EMBL" id="VIGH01000002">
    <property type="protein sequence ID" value="TQF74177.1"/>
    <property type="molecule type" value="Genomic_DNA"/>
</dbReference>
<organism evidence="2 3">
    <name type="scientific">Rhodococcus spelaei</name>
    <dbReference type="NCBI Taxonomy" id="2546320"/>
    <lineage>
        <taxon>Bacteria</taxon>
        <taxon>Bacillati</taxon>
        <taxon>Actinomycetota</taxon>
        <taxon>Actinomycetes</taxon>
        <taxon>Mycobacteriales</taxon>
        <taxon>Nocardiaceae</taxon>
        <taxon>Rhodococcus</taxon>
    </lineage>
</organism>
<keyword evidence="1" id="KW-0812">Transmembrane</keyword>
<feature type="transmembrane region" description="Helical" evidence="1">
    <location>
        <begin position="33"/>
        <end position="53"/>
    </location>
</feature>
<evidence type="ECO:0000256" key="1">
    <source>
        <dbReference type="SAM" id="Phobius"/>
    </source>
</evidence>
<gene>
    <name evidence="2" type="ORF">FK531_05900</name>
</gene>
<proteinExistence type="predicted"/>
<reference evidence="2 3" key="1">
    <citation type="submission" date="2019-06" db="EMBL/GenBank/DDBJ databases">
        <title>Rhodococcus spaelei sp. nov., isolated from a cave.</title>
        <authorList>
            <person name="Lee S.D."/>
        </authorList>
    </citation>
    <scope>NUCLEOTIDE SEQUENCE [LARGE SCALE GENOMIC DNA]</scope>
    <source>
        <strain evidence="2 3">C9-5</strain>
    </source>
</reference>
<accession>A0A541BPC4</accession>
<comment type="caution">
    <text evidence="2">The sequence shown here is derived from an EMBL/GenBank/DDBJ whole genome shotgun (WGS) entry which is preliminary data.</text>
</comment>
<dbReference type="RefSeq" id="WP_142096187.1">
    <property type="nucleotide sequence ID" value="NZ_VIGH01000002.1"/>
</dbReference>
<keyword evidence="1" id="KW-1133">Transmembrane helix</keyword>
<dbReference type="InterPro" id="IPR024244">
    <property type="entry name" value="DUF2537"/>
</dbReference>
<name>A0A541BPC4_9NOCA</name>
<evidence type="ECO:0000313" key="2">
    <source>
        <dbReference type="EMBL" id="TQF74177.1"/>
    </source>
</evidence>
<protein>
    <submittedName>
        <fullName evidence="2">DUF2537 domain-containing protein</fullName>
    </submittedName>
</protein>
<sequence length="82" mass="8158">MNGPGWVVSGFSAAVVATAVIACGAAMVAVHPVLAIVVNAVVAAGVAPTLWPWRAVPVWRWVLLGGVIGVVGGWVALLFGAG</sequence>
<dbReference type="Pfam" id="PF10801">
    <property type="entry name" value="DUF2537"/>
    <property type="match status" value="1"/>
</dbReference>
<evidence type="ECO:0000313" key="3">
    <source>
        <dbReference type="Proteomes" id="UP000316256"/>
    </source>
</evidence>
<feature type="transmembrane region" description="Helical" evidence="1">
    <location>
        <begin position="6"/>
        <end position="26"/>
    </location>
</feature>